<dbReference type="Proteomes" id="UP000030680">
    <property type="component" value="Unassembled WGS sequence"/>
</dbReference>
<keyword evidence="1" id="KW-1133">Transmembrane helix</keyword>
<dbReference type="OrthoDB" id="44015at2759"/>
<sequence length="115" mass="13342">MDHILLDEGSGVMVDFLPHSPFIFNLQEFHDALAYTTFLYITLVYCCASYDTIRDAIRKKEKALFIQENEIIPSGQIVTFELMQVLKVKPTLENQEHRKKLIFAFLKIVITGYPD</sequence>
<reference evidence="3" key="1">
    <citation type="journal article" date="2013" name="Science">
        <title>Gene transfer from bacteria and archaea facilitated evolution of an extremophilic eukaryote.</title>
        <authorList>
            <person name="Schonknecht G."/>
            <person name="Chen W.H."/>
            <person name="Ternes C.M."/>
            <person name="Barbier G.G."/>
            <person name="Shrestha R.P."/>
            <person name="Stanke M."/>
            <person name="Brautigam A."/>
            <person name="Baker B.J."/>
            <person name="Banfield J.F."/>
            <person name="Garavito R.M."/>
            <person name="Carr K."/>
            <person name="Wilkerson C."/>
            <person name="Rensing S.A."/>
            <person name="Gagneul D."/>
            <person name="Dickenson N.E."/>
            <person name="Oesterhelt C."/>
            <person name="Lercher M.J."/>
            <person name="Weber A.P."/>
        </authorList>
    </citation>
    <scope>NUCLEOTIDE SEQUENCE [LARGE SCALE GENOMIC DNA]</scope>
    <source>
        <strain evidence="3">074W</strain>
    </source>
</reference>
<evidence type="ECO:0000313" key="3">
    <source>
        <dbReference type="Proteomes" id="UP000030680"/>
    </source>
</evidence>
<evidence type="ECO:0000256" key="1">
    <source>
        <dbReference type="SAM" id="Phobius"/>
    </source>
</evidence>
<protein>
    <submittedName>
        <fullName evidence="2">Clathrin assembly protein AP178</fullName>
    </submittedName>
</protein>
<evidence type="ECO:0000313" key="2">
    <source>
        <dbReference type="EMBL" id="EME29978.1"/>
    </source>
</evidence>
<keyword evidence="1" id="KW-0812">Transmembrane</keyword>
<name>M2Y1Z4_GALSU</name>
<dbReference type="EMBL" id="KB454504">
    <property type="protein sequence ID" value="EME29978.1"/>
    <property type="molecule type" value="Genomic_DNA"/>
</dbReference>
<proteinExistence type="predicted"/>
<keyword evidence="3" id="KW-1185">Reference proteome</keyword>
<dbReference type="RefSeq" id="XP_005706498.1">
    <property type="nucleotide sequence ID" value="XM_005706441.1"/>
</dbReference>
<gene>
    <name evidence="2" type="ORF">Gasu_27600</name>
</gene>
<dbReference type="KEGG" id="gsl:Gasu_27600"/>
<accession>M2Y1Z4</accession>
<keyword evidence="1" id="KW-0472">Membrane</keyword>
<feature type="transmembrane region" description="Helical" evidence="1">
    <location>
        <begin position="32"/>
        <end position="53"/>
    </location>
</feature>
<dbReference type="GeneID" id="17088738"/>
<dbReference type="Gramene" id="EME29978">
    <property type="protein sequence ID" value="EME29978"/>
    <property type="gene ID" value="Gasu_27600"/>
</dbReference>
<organism evidence="2 3">
    <name type="scientific">Galdieria sulphuraria</name>
    <name type="common">Red alga</name>
    <dbReference type="NCBI Taxonomy" id="130081"/>
    <lineage>
        <taxon>Eukaryota</taxon>
        <taxon>Rhodophyta</taxon>
        <taxon>Bangiophyceae</taxon>
        <taxon>Galdieriales</taxon>
        <taxon>Galdieriaceae</taxon>
        <taxon>Galdieria</taxon>
    </lineage>
</organism>
<dbReference type="AlphaFoldDB" id="M2Y1Z4"/>